<feature type="region of interest" description="Disordered" evidence="1">
    <location>
        <begin position="1"/>
        <end position="22"/>
    </location>
</feature>
<keyword evidence="3" id="KW-1185">Reference proteome</keyword>
<evidence type="ECO:0000256" key="1">
    <source>
        <dbReference type="SAM" id="MobiDB-lite"/>
    </source>
</evidence>
<dbReference type="OrthoDB" id="7486082at2759"/>
<dbReference type="EMBL" id="CAJQZP010001030">
    <property type="protein sequence ID" value="CAG5010243.1"/>
    <property type="molecule type" value="Genomic_DNA"/>
</dbReference>
<name>A0A8S3XA17_PARAO</name>
<sequence length="159" mass="17742">MLEGDGNNVESETITDVNQEETVGGAKNRTDCELCNQNKNEKCDICIKRQIIDTNRKGANDSLTVQANKMTALSNRKFPQCKIGDTVRLKIPDVDRGRGDFPNVLMVVLECNDDGLYKLGNQFGTITELFSRNQFTVCEAKFLDVDIVSSEKKNTMPNS</sequence>
<gene>
    <name evidence="2" type="ORF">PAPOLLO_LOCUS15390</name>
</gene>
<dbReference type="Proteomes" id="UP000691718">
    <property type="component" value="Unassembled WGS sequence"/>
</dbReference>
<evidence type="ECO:0000313" key="2">
    <source>
        <dbReference type="EMBL" id="CAG5010243.1"/>
    </source>
</evidence>
<organism evidence="2 3">
    <name type="scientific">Parnassius apollo</name>
    <name type="common">Apollo butterfly</name>
    <name type="synonym">Papilio apollo</name>
    <dbReference type="NCBI Taxonomy" id="110799"/>
    <lineage>
        <taxon>Eukaryota</taxon>
        <taxon>Metazoa</taxon>
        <taxon>Ecdysozoa</taxon>
        <taxon>Arthropoda</taxon>
        <taxon>Hexapoda</taxon>
        <taxon>Insecta</taxon>
        <taxon>Pterygota</taxon>
        <taxon>Neoptera</taxon>
        <taxon>Endopterygota</taxon>
        <taxon>Lepidoptera</taxon>
        <taxon>Glossata</taxon>
        <taxon>Ditrysia</taxon>
        <taxon>Papilionoidea</taxon>
        <taxon>Papilionidae</taxon>
        <taxon>Parnassiinae</taxon>
        <taxon>Parnassini</taxon>
        <taxon>Parnassius</taxon>
        <taxon>Parnassius</taxon>
    </lineage>
</organism>
<comment type="caution">
    <text evidence="2">The sequence shown here is derived from an EMBL/GenBank/DDBJ whole genome shotgun (WGS) entry which is preliminary data.</text>
</comment>
<feature type="compositionally biased region" description="Polar residues" evidence="1">
    <location>
        <begin position="8"/>
        <end position="21"/>
    </location>
</feature>
<protein>
    <submittedName>
        <fullName evidence="2">(apollo) hypothetical protein</fullName>
    </submittedName>
</protein>
<accession>A0A8S3XA17</accession>
<evidence type="ECO:0000313" key="3">
    <source>
        <dbReference type="Proteomes" id="UP000691718"/>
    </source>
</evidence>
<proteinExistence type="predicted"/>
<reference evidence="2" key="1">
    <citation type="submission" date="2021-04" db="EMBL/GenBank/DDBJ databases">
        <authorList>
            <person name="Tunstrom K."/>
        </authorList>
    </citation>
    <scope>NUCLEOTIDE SEQUENCE</scope>
</reference>
<dbReference type="AlphaFoldDB" id="A0A8S3XA17"/>